<evidence type="ECO:0000256" key="1">
    <source>
        <dbReference type="SAM" id="MobiDB-lite"/>
    </source>
</evidence>
<accession>A0AA88EKC8</accession>
<sequence length="97" mass="10101">MTLGGQDNELGLRPSSPTTGDDFGIPCSCACHVLISDELGLMPSSLETNMGGQSVIITSVVKDHRFKEPNLCTIAESTAEPPMMSSSSETDGSLGVL</sequence>
<keyword evidence="3" id="KW-1185">Reference proteome</keyword>
<dbReference type="EMBL" id="BTGU01009992">
    <property type="protein sequence ID" value="GMN71144.1"/>
    <property type="molecule type" value="Genomic_DNA"/>
</dbReference>
<evidence type="ECO:0000313" key="2">
    <source>
        <dbReference type="EMBL" id="GMN71144.1"/>
    </source>
</evidence>
<feature type="region of interest" description="Disordered" evidence="1">
    <location>
        <begin position="76"/>
        <end position="97"/>
    </location>
</feature>
<gene>
    <name evidence="2" type="ORF">TIFTF001_051790</name>
</gene>
<protein>
    <submittedName>
        <fullName evidence="2">Uncharacterized protein</fullName>
    </submittedName>
</protein>
<comment type="caution">
    <text evidence="2">The sequence shown here is derived from an EMBL/GenBank/DDBJ whole genome shotgun (WGS) entry which is preliminary data.</text>
</comment>
<evidence type="ECO:0000313" key="3">
    <source>
        <dbReference type="Proteomes" id="UP001187192"/>
    </source>
</evidence>
<feature type="region of interest" description="Disordered" evidence="1">
    <location>
        <begin position="1"/>
        <end position="20"/>
    </location>
</feature>
<dbReference type="Proteomes" id="UP001187192">
    <property type="component" value="Unassembled WGS sequence"/>
</dbReference>
<organism evidence="2 3">
    <name type="scientific">Ficus carica</name>
    <name type="common">Common fig</name>
    <dbReference type="NCBI Taxonomy" id="3494"/>
    <lineage>
        <taxon>Eukaryota</taxon>
        <taxon>Viridiplantae</taxon>
        <taxon>Streptophyta</taxon>
        <taxon>Embryophyta</taxon>
        <taxon>Tracheophyta</taxon>
        <taxon>Spermatophyta</taxon>
        <taxon>Magnoliopsida</taxon>
        <taxon>eudicotyledons</taxon>
        <taxon>Gunneridae</taxon>
        <taxon>Pentapetalae</taxon>
        <taxon>rosids</taxon>
        <taxon>fabids</taxon>
        <taxon>Rosales</taxon>
        <taxon>Moraceae</taxon>
        <taxon>Ficeae</taxon>
        <taxon>Ficus</taxon>
    </lineage>
</organism>
<proteinExistence type="predicted"/>
<reference evidence="2" key="1">
    <citation type="submission" date="2023-07" db="EMBL/GenBank/DDBJ databases">
        <title>draft genome sequence of fig (Ficus carica).</title>
        <authorList>
            <person name="Takahashi T."/>
            <person name="Nishimura K."/>
        </authorList>
    </citation>
    <scope>NUCLEOTIDE SEQUENCE</scope>
</reference>
<dbReference type="AlphaFoldDB" id="A0AA88EKC8"/>
<name>A0AA88EKC8_FICCA</name>